<keyword evidence="2" id="KW-1185">Reference proteome</keyword>
<dbReference type="Proteomes" id="UP000244527">
    <property type="component" value="Chromosome"/>
</dbReference>
<name>A0A2S1L9W2_9FLAO</name>
<organism evidence="1 2">
    <name type="scientific">Flavobacterium faecale</name>
    <dbReference type="NCBI Taxonomy" id="1355330"/>
    <lineage>
        <taxon>Bacteria</taxon>
        <taxon>Pseudomonadati</taxon>
        <taxon>Bacteroidota</taxon>
        <taxon>Flavobacteriia</taxon>
        <taxon>Flavobacteriales</taxon>
        <taxon>Flavobacteriaceae</taxon>
        <taxon>Flavobacterium</taxon>
    </lineage>
</organism>
<dbReference type="OrthoDB" id="1163458at2"/>
<dbReference type="AlphaFoldDB" id="A0A2S1L9W2"/>
<protein>
    <recommendedName>
        <fullName evidence="3">STAS domain-containing protein</fullName>
    </recommendedName>
</protein>
<dbReference type="KEGG" id="ffa:FFWV33_02395"/>
<reference evidence="1 2" key="1">
    <citation type="submission" date="2017-04" db="EMBL/GenBank/DDBJ databases">
        <title>Compelte genome sequence of WV33.</title>
        <authorList>
            <person name="Lee P.C."/>
        </authorList>
    </citation>
    <scope>NUCLEOTIDE SEQUENCE [LARGE SCALE GENOMIC DNA]</scope>
    <source>
        <strain evidence="1 2">WV33</strain>
    </source>
</reference>
<dbReference type="InterPro" id="IPR036513">
    <property type="entry name" value="STAS_dom_sf"/>
</dbReference>
<dbReference type="EMBL" id="CP020918">
    <property type="protein sequence ID" value="AWG20458.1"/>
    <property type="molecule type" value="Genomic_DNA"/>
</dbReference>
<sequence length="96" mass="10875">MVLEMNYNGGVHEVKGLLNSENCVYLENQLNEFIANSKGIVLSLEDVVSMDRESVKSILAVREKAMSDQKMFYVFGRKNSIVKNQFVAMNQISLLI</sequence>
<dbReference type="SUPFAM" id="SSF52091">
    <property type="entry name" value="SpoIIaa-like"/>
    <property type="match status" value="1"/>
</dbReference>
<proteinExistence type="predicted"/>
<accession>A0A2S1L9W2</accession>
<evidence type="ECO:0008006" key="3">
    <source>
        <dbReference type="Google" id="ProtNLM"/>
    </source>
</evidence>
<evidence type="ECO:0000313" key="2">
    <source>
        <dbReference type="Proteomes" id="UP000244527"/>
    </source>
</evidence>
<gene>
    <name evidence="1" type="ORF">FFWV33_02395</name>
</gene>
<evidence type="ECO:0000313" key="1">
    <source>
        <dbReference type="EMBL" id="AWG20458.1"/>
    </source>
</evidence>